<protein>
    <submittedName>
        <fullName evidence="2">Peptide deformylase 1</fullName>
        <ecNumber evidence="2">3.5.1.88</ecNumber>
    </submittedName>
</protein>
<dbReference type="NCBIfam" id="NF001159">
    <property type="entry name" value="PRK00150.1-3"/>
    <property type="match status" value="1"/>
</dbReference>
<dbReference type="HAMAP" id="MF_00163">
    <property type="entry name" value="Pep_deformylase"/>
    <property type="match status" value="1"/>
</dbReference>
<dbReference type="SUPFAM" id="SSF56420">
    <property type="entry name" value="Peptide deformylase"/>
    <property type="match status" value="1"/>
</dbReference>
<dbReference type="PRINTS" id="PR01576">
    <property type="entry name" value="PDEFORMYLASE"/>
</dbReference>
<comment type="caution">
    <text evidence="2">The sequence shown here is derived from an EMBL/GenBank/DDBJ whole genome shotgun (WGS) entry which is preliminary data.</text>
</comment>
<proteinExistence type="inferred from homology"/>
<dbReference type="CDD" id="cd00487">
    <property type="entry name" value="Pep_deformylase"/>
    <property type="match status" value="1"/>
</dbReference>
<dbReference type="InterPro" id="IPR036821">
    <property type="entry name" value="Peptide_deformylase_sf"/>
</dbReference>
<organism evidence="2">
    <name type="scientific">bioreactor metagenome</name>
    <dbReference type="NCBI Taxonomy" id="1076179"/>
    <lineage>
        <taxon>unclassified sequences</taxon>
        <taxon>metagenomes</taxon>
        <taxon>ecological metagenomes</taxon>
    </lineage>
</organism>
<name>A0A644T0X0_9ZZZZ</name>
<evidence type="ECO:0000313" key="2">
    <source>
        <dbReference type="EMBL" id="MPL60506.1"/>
    </source>
</evidence>
<dbReference type="Pfam" id="PF01327">
    <property type="entry name" value="Pep_deformylase"/>
    <property type="match status" value="1"/>
</dbReference>
<dbReference type="EMBL" id="VSSQ01000012">
    <property type="protein sequence ID" value="MPL60506.1"/>
    <property type="molecule type" value="Genomic_DNA"/>
</dbReference>
<dbReference type="InterPro" id="IPR023635">
    <property type="entry name" value="Peptide_deformylase"/>
</dbReference>
<dbReference type="PANTHER" id="PTHR10458:SF22">
    <property type="entry name" value="PEPTIDE DEFORMYLASE"/>
    <property type="match status" value="1"/>
</dbReference>
<dbReference type="AlphaFoldDB" id="A0A644T0X0"/>
<keyword evidence="2" id="KW-0378">Hydrolase</keyword>
<dbReference type="PANTHER" id="PTHR10458">
    <property type="entry name" value="PEPTIDE DEFORMYLASE"/>
    <property type="match status" value="1"/>
</dbReference>
<dbReference type="Gene3D" id="3.90.45.10">
    <property type="entry name" value="Peptide deformylase"/>
    <property type="match status" value="1"/>
</dbReference>
<dbReference type="NCBIfam" id="TIGR00079">
    <property type="entry name" value="pept_deformyl"/>
    <property type="match status" value="1"/>
</dbReference>
<comment type="similarity">
    <text evidence="1">Belongs to the polypeptide deformylase family.</text>
</comment>
<gene>
    <name evidence="2" type="primary">def1_1</name>
    <name evidence="2" type="ORF">SDC9_06067</name>
</gene>
<dbReference type="GO" id="GO:0042586">
    <property type="term" value="F:peptide deformylase activity"/>
    <property type="evidence" value="ECO:0007669"/>
    <property type="project" value="UniProtKB-EC"/>
</dbReference>
<evidence type="ECO:0000256" key="1">
    <source>
        <dbReference type="ARBA" id="ARBA00010759"/>
    </source>
</evidence>
<dbReference type="PIRSF" id="PIRSF004749">
    <property type="entry name" value="Pep_def"/>
    <property type="match status" value="1"/>
</dbReference>
<dbReference type="EC" id="3.5.1.88" evidence="2"/>
<accession>A0A644T0X0</accession>
<reference evidence="2" key="1">
    <citation type="submission" date="2019-08" db="EMBL/GenBank/DDBJ databases">
        <authorList>
            <person name="Kucharzyk K."/>
            <person name="Murdoch R.W."/>
            <person name="Higgins S."/>
            <person name="Loffler F."/>
        </authorList>
    </citation>
    <scope>NUCLEOTIDE SEQUENCE</scope>
</reference>
<sequence length="152" mass="16634">MSILEIKKAGDEVLKKVCSPVGKIDRKIKQLVDDMAQTMYEANGVGLAAPQIGMPLRVVVIDIGDGLIELINPVITEKEGCEKNTEGCLSIPGIFGEVERYEKVTVEALNQNGKKVIITGTGFLARAIQHELDHLEGVLFIERADTLFKENT</sequence>